<dbReference type="SUPFAM" id="SSF158472">
    <property type="entry name" value="HAMP domain-like"/>
    <property type="match status" value="1"/>
</dbReference>
<accession>A0A542SRB3</accession>
<dbReference type="Proteomes" id="UP000316181">
    <property type="component" value="Unassembled WGS sequence"/>
</dbReference>
<keyword evidence="9" id="KW-0902">Two-component regulatory system</keyword>
<name>A0A542SRB3_9MICO</name>
<dbReference type="PROSITE" id="PS50885">
    <property type="entry name" value="HAMP"/>
    <property type="match status" value="1"/>
</dbReference>
<dbReference type="EC" id="2.7.13.3" evidence="3"/>
<dbReference type="Gene3D" id="6.10.340.10">
    <property type="match status" value="1"/>
</dbReference>
<dbReference type="InterPro" id="IPR036097">
    <property type="entry name" value="HisK_dim/P_sf"/>
</dbReference>
<protein>
    <recommendedName>
        <fullName evidence="3">histidine kinase</fullName>
        <ecNumber evidence="3">2.7.13.3</ecNumber>
    </recommendedName>
</protein>
<feature type="transmembrane region" description="Helical" evidence="11">
    <location>
        <begin position="27"/>
        <end position="46"/>
    </location>
</feature>
<evidence type="ECO:0000256" key="5">
    <source>
        <dbReference type="ARBA" id="ARBA00022679"/>
    </source>
</evidence>
<dbReference type="PANTHER" id="PTHR43711:SF32">
    <property type="entry name" value="SENSOR-TYPE HISTIDINE KINASE PRRB"/>
    <property type="match status" value="1"/>
</dbReference>
<dbReference type="CDD" id="cd00075">
    <property type="entry name" value="HATPase"/>
    <property type="match status" value="1"/>
</dbReference>
<dbReference type="SMART" id="SM00304">
    <property type="entry name" value="HAMP"/>
    <property type="match status" value="1"/>
</dbReference>
<evidence type="ECO:0000313" key="14">
    <source>
        <dbReference type="EMBL" id="TQK77166.1"/>
    </source>
</evidence>
<dbReference type="InterPro" id="IPR036890">
    <property type="entry name" value="HATPase_C_sf"/>
</dbReference>
<dbReference type="PROSITE" id="PS50109">
    <property type="entry name" value="HIS_KIN"/>
    <property type="match status" value="1"/>
</dbReference>
<evidence type="ECO:0000256" key="2">
    <source>
        <dbReference type="ARBA" id="ARBA00004236"/>
    </source>
</evidence>
<evidence type="ECO:0000256" key="9">
    <source>
        <dbReference type="ARBA" id="ARBA00023012"/>
    </source>
</evidence>
<dbReference type="SUPFAM" id="SSF47384">
    <property type="entry name" value="Homodimeric domain of signal transducing histidine kinase"/>
    <property type="match status" value="1"/>
</dbReference>
<evidence type="ECO:0000259" key="12">
    <source>
        <dbReference type="PROSITE" id="PS50109"/>
    </source>
</evidence>
<evidence type="ECO:0000259" key="13">
    <source>
        <dbReference type="PROSITE" id="PS50885"/>
    </source>
</evidence>
<evidence type="ECO:0000256" key="7">
    <source>
        <dbReference type="ARBA" id="ARBA00022777"/>
    </source>
</evidence>
<keyword evidence="15" id="KW-1185">Reference proteome</keyword>
<evidence type="ECO:0000256" key="10">
    <source>
        <dbReference type="SAM" id="MobiDB-lite"/>
    </source>
</evidence>
<dbReference type="AlphaFoldDB" id="A0A542SRB3"/>
<proteinExistence type="predicted"/>
<comment type="caution">
    <text evidence="14">The sequence shown here is derived from an EMBL/GenBank/DDBJ whole genome shotgun (WGS) entry which is preliminary data.</text>
</comment>
<dbReference type="Gene3D" id="3.30.565.10">
    <property type="entry name" value="Histidine kinase-like ATPase, C-terminal domain"/>
    <property type="match status" value="1"/>
</dbReference>
<comment type="catalytic activity">
    <reaction evidence="1">
        <text>ATP + protein L-histidine = ADP + protein N-phospho-L-histidine.</text>
        <dbReference type="EC" id="2.7.13.3"/>
    </reaction>
</comment>
<dbReference type="InterPro" id="IPR005467">
    <property type="entry name" value="His_kinase_dom"/>
</dbReference>
<evidence type="ECO:0000256" key="4">
    <source>
        <dbReference type="ARBA" id="ARBA00022553"/>
    </source>
</evidence>
<dbReference type="SMART" id="SM00388">
    <property type="entry name" value="HisKA"/>
    <property type="match status" value="1"/>
</dbReference>
<dbReference type="GO" id="GO:0005886">
    <property type="term" value="C:plasma membrane"/>
    <property type="evidence" value="ECO:0007669"/>
    <property type="project" value="UniProtKB-SubCell"/>
</dbReference>
<evidence type="ECO:0000313" key="15">
    <source>
        <dbReference type="Proteomes" id="UP000316181"/>
    </source>
</evidence>
<dbReference type="CDD" id="cd06225">
    <property type="entry name" value="HAMP"/>
    <property type="match status" value="1"/>
</dbReference>
<keyword evidence="4" id="KW-0597">Phosphoprotein</keyword>
<evidence type="ECO:0000256" key="1">
    <source>
        <dbReference type="ARBA" id="ARBA00000085"/>
    </source>
</evidence>
<dbReference type="FunFam" id="1.10.287.130:FF:000001">
    <property type="entry name" value="Two-component sensor histidine kinase"/>
    <property type="match status" value="1"/>
</dbReference>
<dbReference type="InterPro" id="IPR003660">
    <property type="entry name" value="HAMP_dom"/>
</dbReference>
<gene>
    <name evidence="14" type="ORF">FB389_1881</name>
</gene>
<dbReference type="Pfam" id="PF00672">
    <property type="entry name" value="HAMP"/>
    <property type="match status" value="1"/>
</dbReference>
<feature type="domain" description="Histidine kinase" evidence="12">
    <location>
        <begin position="132"/>
        <end position="365"/>
    </location>
</feature>
<reference evidence="14 15" key="1">
    <citation type="submission" date="2019-06" db="EMBL/GenBank/DDBJ databases">
        <title>Sequencing the genomes of 1000 actinobacteria strains.</title>
        <authorList>
            <person name="Klenk H.-P."/>
        </authorList>
    </citation>
    <scope>NUCLEOTIDE SEQUENCE [LARGE SCALE GENOMIC DNA]</scope>
    <source>
        <strain evidence="14 15">DSM 10596</strain>
    </source>
</reference>
<evidence type="ECO:0000256" key="3">
    <source>
        <dbReference type="ARBA" id="ARBA00012438"/>
    </source>
</evidence>
<keyword evidence="11" id="KW-0472">Membrane</keyword>
<dbReference type="InterPro" id="IPR003661">
    <property type="entry name" value="HisK_dim/P_dom"/>
</dbReference>
<dbReference type="SUPFAM" id="SSF55874">
    <property type="entry name" value="ATPase domain of HSP90 chaperone/DNA topoisomerase II/histidine kinase"/>
    <property type="match status" value="1"/>
</dbReference>
<feature type="region of interest" description="Disordered" evidence="10">
    <location>
        <begin position="305"/>
        <end position="329"/>
    </location>
</feature>
<dbReference type="PRINTS" id="PR00344">
    <property type="entry name" value="BCTRLSENSOR"/>
</dbReference>
<keyword evidence="5" id="KW-0808">Transferase</keyword>
<dbReference type="CDD" id="cd00082">
    <property type="entry name" value="HisKA"/>
    <property type="match status" value="1"/>
</dbReference>
<dbReference type="RefSeq" id="WP_246043604.1">
    <property type="nucleotide sequence ID" value="NZ_BAAATB010000006.1"/>
</dbReference>
<keyword evidence="6 11" id="KW-0812">Transmembrane</keyword>
<evidence type="ECO:0000256" key="6">
    <source>
        <dbReference type="ARBA" id="ARBA00022692"/>
    </source>
</evidence>
<dbReference type="Gene3D" id="1.10.287.130">
    <property type="match status" value="1"/>
</dbReference>
<dbReference type="GO" id="GO:0000155">
    <property type="term" value="F:phosphorelay sensor kinase activity"/>
    <property type="evidence" value="ECO:0007669"/>
    <property type="project" value="InterPro"/>
</dbReference>
<keyword evidence="8 11" id="KW-1133">Transmembrane helix</keyword>
<dbReference type="PANTHER" id="PTHR43711">
    <property type="entry name" value="TWO-COMPONENT HISTIDINE KINASE"/>
    <property type="match status" value="1"/>
</dbReference>
<dbReference type="EMBL" id="VFNV01000001">
    <property type="protein sequence ID" value="TQK77166.1"/>
    <property type="molecule type" value="Genomic_DNA"/>
</dbReference>
<dbReference type="Pfam" id="PF00512">
    <property type="entry name" value="HisKA"/>
    <property type="match status" value="1"/>
</dbReference>
<dbReference type="InterPro" id="IPR003594">
    <property type="entry name" value="HATPase_dom"/>
</dbReference>
<evidence type="ECO:0000256" key="8">
    <source>
        <dbReference type="ARBA" id="ARBA00022989"/>
    </source>
</evidence>
<feature type="domain" description="HAMP" evidence="13">
    <location>
        <begin position="72"/>
        <end position="124"/>
    </location>
</feature>
<sequence length="373" mass="40003">MSSASPRHSRWTDVRPLDRIPSLKIKLGALVVFSVTAAALVTWLGLQFRLGPTRTFPVAMAIALTLTYLLAHGMTSPLRQMRDSVQAMAAGDYSRPVVATSRDEVGQLAKAFNAMASELQAEDQARRDLVANVAHEIRTPIAALQAQLENLVDGVSEPTPAVLASSLRQTERLTRLVTYLLDLSRIDAGTAPLRIEPIELAQFLNECTNSTFVAASQAAVTVNTTVSPRDMVLHADPDRLEQVLINLVDNAIRHSPAGGTVTVAASGNSSFVFIDVIDQGPGIPRAERERVFSRFVSGHASVHTGQIPAVGTSERAGDSPRPRPTGGTGIGLSIVRWAVELHGGRVGVVDSPTGLIMRVTLPRRPSPQRQSQS</sequence>
<dbReference type="InterPro" id="IPR004358">
    <property type="entry name" value="Sig_transdc_His_kin-like_C"/>
</dbReference>
<comment type="subcellular location">
    <subcellularLocation>
        <location evidence="2">Cell membrane</location>
    </subcellularLocation>
</comment>
<organism evidence="14 15">
    <name type="scientific">Rarobacter incanus</name>
    <dbReference type="NCBI Taxonomy" id="153494"/>
    <lineage>
        <taxon>Bacteria</taxon>
        <taxon>Bacillati</taxon>
        <taxon>Actinomycetota</taxon>
        <taxon>Actinomycetes</taxon>
        <taxon>Micrococcales</taxon>
        <taxon>Rarobacteraceae</taxon>
        <taxon>Rarobacter</taxon>
    </lineage>
</organism>
<keyword evidence="7 14" id="KW-0418">Kinase</keyword>
<dbReference type="Pfam" id="PF02518">
    <property type="entry name" value="HATPase_c"/>
    <property type="match status" value="1"/>
</dbReference>
<feature type="transmembrane region" description="Helical" evidence="11">
    <location>
        <begin position="58"/>
        <end position="78"/>
    </location>
</feature>
<evidence type="ECO:0000256" key="11">
    <source>
        <dbReference type="SAM" id="Phobius"/>
    </source>
</evidence>
<dbReference type="InterPro" id="IPR050736">
    <property type="entry name" value="Sensor_HK_Regulatory"/>
</dbReference>
<dbReference type="SMART" id="SM00387">
    <property type="entry name" value="HATPase_c"/>
    <property type="match status" value="1"/>
</dbReference>